<dbReference type="RefSeq" id="WP_395418072.1">
    <property type="nucleotide sequence ID" value="NZ_JBIPKE010000018.1"/>
</dbReference>
<gene>
    <name evidence="1" type="ORF">ACHKAR_14510</name>
</gene>
<keyword evidence="2" id="KW-1185">Reference proteome</keyword>
<dbReference type="Pfam" id="PF08889">
    <property type="entry name" value="WbqC"/>
    <property type="match status" value="1"/>
</dbReference>
<dbReference type="InterPro" id="IPR014985">
    <property type="entry name" value="WbqC"/>
</dbReference>
<proteinExistence type="predicted"/>
<sequence length="212" mass="24925">MAELIIEPHYLGSLEYFTQLINSERVFLEVHQHFSKQTFKNRCYLLSTRGAMPLTVPVKFTNRTPFKEVQIAHDQSWKRAHWGAFYSAYGKAPFFEFLADHFKDIWDRKHRFLLDLNFEMMTLCLKILQIDIPIEITESYQKKINTPLIDLREHIVPKKPFEERHLYIPSPYTQIFGSKFVPNLSIIDLLVSEGSNALEVLKKSSYPTGEQI</sequence>
<dbReference type="EMBL" id="JBIPKE010000018">
    <property type="protein sequence ID" value="MFH6984664.1"/>
    <property type="molecule type" value="Genomic_DNA"/>
</dbReference>
<name>A0ABW7NDV2_9BACT</name>
<dbReference type="Proteomes" id="UP001610063">
    <property type="component" value="Unassembled WGS sequence"/>
</dbReference>
<organism evidence="1 2">
    <name type="scientific">Marinoscillum luteum</name>
    <dbReference type="NCBI Taxonomy" id="861051"/>
    <lineage>
        <taxon>Bacteria</taxon>
        <taxon>Pseudomonadati</taxon>
        <taxon>Bacteroidota</taxon>
        <taxon>Cytophagia</taxon>
        <taxon>Cytophagales</taxon>
        <taxon>Reichenbachiellaceae</taxon>
        <taxon>Marinoscillum</taxon>
    </lineage>
</organism>
<evidence type="ECO:0000313" key="2">
    <source>
        <dbReference type="Proteomes" id="UP001610063"/>
    </source>
</evidence>
<comment type="caution">
    <text evidence="1">The sequence shown here is derived from an EMBL/GenBank/DDBJ whole genome shotgun (WGS) entry which is preliminary data.</text>
</comment>
<protein>
    <submittedName>
        <fullName evidence="1">WbqC family protein</fullName>
    </submittedName>
</protein>
<evidence type="ECO:0000313" key="1">
    <source>
        <dbReference type="EMBL" id="MFH6984664.1"/>
    </source>
</evidence>
<accession>A0ABW7NDV2</accession>
<reference evidence="1 2" key="1">
    <citation type="journal article" date="2013" name="Int. J. Syst. Evol. Microbiol.">
        <title>Marinoscillum luteum sp. nov., isolated from marine sediment.</title>
        <authorList>
            <person name="Cha I.T."/>
            <person name="Park S.J."/>
            <person name="Kim S.J."/>
            <person name="Kim J.G."/>
            <person name="Jung M.Y."/>
            <person name="Shin K.S."/>
            <person name="Kwon K.K."/>
            <person name="Yang S.H."/>
            <person name="Seo Y.S."/>
            <person name="Rhee S.K."/>
        </authorList>
    </citation>
    <scope>NUCLEOTIDE SEQUENCE [LARGE SCALE GENOMIC DNA]</scope>
    <source>
        <strain evidence="1 2">KCTC 23939</strain>
    </source>
</reference>